<dbReference type="AlphaFoldDB" id="A0A4T0I8E8"/>
<dbReference type="InterPro" id="IPR013933">
    <property type="entry name" value="CRC_Rsc7/Swp82"/>
</dbReference>
<evidence type="ECO:0000256" key="1">
    <source>
        <dbReference type="SAM" id="MobiDB-lite"/>
    </source>
</evidence>
<proteinExistence type="predicted"/>
<evidence type="ECO:0008006" key="4">
    <source>
        <dbReference type="Google" id="ProtNLM"/>
    </source>
</evidence>
<comment type="caution">
    <text evidence="2">The sequence shown here is derived from an EMBL/GenBank/DDBJ whole genome shotgun (WGS) entry which is preliminary data.</text>
</comment>
<gene>
    <name evidence="2" type="ORF">E3P90_00861</name>
</gene>
<organism evidence="2 3">
    <name type="scientific">Wallemia ichthyophaga</name>
    <dbReference type="NCBI Taxonomy" id="245174"/>
    <lineage>
        <taxon>Eukaryota</taxon>
        <taxon>Fungi</taxon>
        <taxon>Dikarya</taxon>
        <taxon>Basidiomycota</taxon>
        <taxon>Wallemiomycotina</taxon>
        <taxon>Wallemiomycetes</taxon>
        <taxon>Wallemiales</taxon>
        <taxon>Wallemiaceae</taxon>
        <taxon>Wallemia</taxon>
    </lineage>
</organism>
<feature type="compositionally biased region" description="Acidic residues" evidence="1">
    <location>
        <begin position="21"/>
        <end position="46"/>
    </location>
</feature>
<reference evidence="2 3" key="1">
    <citation type="submission" date="2019-03" db="EMBL/GenBank/DDBJ databases">
        <title>Sequencing 23 genomes of Wallemia ichthyophaga.</title>
        <authorList>
            <person name="Gostincar C."/>
        </authorList>
    </citation>
    <scope>NUCLEOTIDE SEQUENCE [LARGE SCALE GENOMIC DNA]</scope>
    <source>
        <strain evidence="2 3">EXF-8621</strain>
    </source>
</reference>
<accession>A0A4T0I8E8</accession>
<dbReference type="Proteomes" id="UP000306954">
    <property type="component" value="Unassembled WGS sequence"/>
</dbReference>
<protein>
    <recommendedName>
        <fullName evidence="4">Chromatin structure-remodeling complex subunit RSC7</fullName>
    </recommendedName>
</protein>
<feature type="compositionally biased region" description="Low complexity" evidence="1">
    <location>
        <begin position="132"/>
        <end position="143"/>
    </location>
</feature>
<feature type="region of interest" description="Disordered" evidence="1">
    <location>
        <begin position="1"/>
        <end position="175"/>
    </location>
</feature>
<feature type="compositionally biased region" description="Polar residues" evidence="1">
    <location>
        <begin position="472"/>
        <end position="481"/>
    </location>
</feature>
<feature type="compositionally biased region" description="Polar residues" evidence="1">
    <location>
        <begin position="499"/>
        <end position="522"/>
    </location>
</feature>
<feature type="compositionally biased region" description="Acidic residues" evidence="1">
    <location>
        <begin position="56"/>
        <end position="83"/>
    </location>
</feature>
<sequence length="650" mass="71231">MSSRTSTPRQKYAGFDHDQDVEGDEYYDDDGDEYPEEDGGDGDGDGDDGRWRDGDGDGDNDGDADNDAENDAENDVEDGDDNAQDGQVEAETANNNPPADTANTADAPDTAETPVKRGRGRPRGRPKGSGRGLSTPRGTPSGRPRGRGRGRGRAAARNKDRAKGVGRFGNRRRDEDGTEEINFGYIAPEKPAPRILRSIGGNDYWYTEDELEIDDDVRGDQKVDMHGNLLGGRCYKMPTFTSSLRHDREKVYMLSIDAARGAGFKDSLYMFRRNLHLVKLTLEQDEKERLIGEGKLAANSRSRSVTIVAARNVYKLFGAKVLVNGKHVEDDYYEDRARRYCADRKIEPGTICTVEDEGQYDDVELAGLSNAGPNFGTKFLSRAVGGWAYDIGAALFSPATTYATKRALLGQNITHENWTSVYAREVRATNDEIAYLKRLRLEEAHSVLVKAEMAGMKKNKSKVESTGGVSGTDGTATPNTPENEDARMDTSGSEGVASALQSGSPQSYSQAPSHSSHTQLTPTPQPKPHKVKLPRPPPPSKKKKDKYAAPIEHRFEDVRTNELGRLDIYTNTAHRTLEHQSTEATWEKVSVGPEVEGLDTHKQYIGGSKLGTQGFSLASISWELDGRTLAGGEETSRPMNAGVLDLEVTY</sequence>
<feature type="region of interest" description="Disordered" evidence="1">
    <location>
        <begin position="455"/>
        <end position="552"/>
    </location>
</feature>
<feature type="compositionally biased region" description="Low complexity" evidence="1">
    <location>
        <begin position="89"/>
        <end position="113"/>
    </location>
</feature>
<feature type="compositionally biased region" description="Basic residues" evidence="1">
    <location>
        <begin position="144"/>
        <end position="156"/>
    </location>
</feature>
<evidence type="ECO:0000313" key="2">
    <source>
        <dbReference type="EMBL" id="TIB15408.1"/>
    </source>
</evidence>
<dbReference type="EMBL" id="SPOF01000007">
    <property type="protein sequence ID" value="TIB15408.1"/>
    <property type="molecule type" value="Genomic_DNA"/>
</dbReference>
<feature type="compositionally biased region" description="Basic residues" evidence="1">
    <location>
        <begin position="116"/>
        <end position="128"/>
    </location>
</feature>
<evidence type="ECO:0000313" key="3">
    <source>
        <dbReference type="Proteomes" id="UP000306954"/>
    </source>
</evidence>
<name>A0A4T0I8E8_WALIC</name>
<dbReference type="Pfam" id="PF08624">
    <property type="entry name" value="CRC_subunit"/>
    <property type="match status" value="1"/>
</dbReference>